<dbReference type="PANTHER" id="PTHR36048:SF2">
    <property type="entry name" value="(RAPE) HYPOTHETICAL PROTEIN"/>
    <property type="match status" value="1"/>
</dbReference>
<reference evidence="2" key="1">
    <citation type="journal article" date="2014" name="Nat. Commun.">
        <title>The emerging biofuel crop Camelina sativa retains a highly undifferentiated hexaploid genome structure.</title>
        <authorList>
            <person name="Kagale S."/>
            <person name="Koh C."/>
            <person name="Nixon J."/>
            <person name="Bollina V."/>
            <person name="Clarke W.E."/>
            <person name="Tuteja R."/>
            <person name="Spillane C."/>
            <person name="Robinson S.J."/>
            <person name="Links M.G."/>
            <person name="Clarke C."/>
            <person name="Higgins E.E."/>
            <person name="Huebert T."/>
            <person name="Sharpe A.G."/>
            <person name="Parkin I.A."/>
        </authorList>
    </citation>
    <scope>NUCLEOTIDE SEQUENCE [LARGE SCALE GENOMIC DNA]</scope>
    <source>
        <strain evidence="2">cv. DH55</strain>
    </source>
</reference>
<keyword evidence="2" id="KW-1185">Reference proteome</keyword>
<feature type="region of interest" description="Disordered" evidence="1">
    <location>
        <begin position="34"/>
        <end position="61"/>
    </location>
</feature>
<organism evidence="2 3">
    <name type="scientific">Camelina sativa</name>
    <name type="common">False flax</name>
    <name type="synonym">Myagrum sativum</name>
    <dbReference type="NCBI Taxonomy" id="90675"/>
    <lineage>
        <taxon>Eukaryota</taxon>
        <taxon>Viridiplantae</taxon>
        <taxon>Streptophyta</taxon>
        <taxon>Embryophyta</taxon>
        <taxon>Tracheophyta</taxon>
        <taxon>Spermatophyta</taxon>
        <taxon>Magnoliopsida</taxon>
        <taxon>eudicotyledons</taxon>
        <taxon>Gunneridae</taxon>
        <taxon>Pentapetalae</taxon>
        <taxon>rosids</taxon>
        <taxon>malvids</taxon>
        <taxon>Brassicales</taxon>
        <taxon>Brassicaceae</taxon>
        <taxon>Camelineae</taxon>
        <taxon>Camelina</taxon>
    </lineage>
</organism>
<name>A0ABM0TZZ2_CAMSA</name>
<gene>
    <name evidence="3" type="primary">LOC104717895</name>
</gene>
<evidence type="ECO:0000313" key="3">
    <source>
        <dbReference type="RefSeq" id="XP_010433841.1"/>
    </source>
</evidence>
<dbReference type="RefSeq" id="XP_010433841.1">
    <property type="nucleotide sequence ID" value="XM_010435539.2"/>
</dbReference>
<proteinExistence type="predicted"/>
<evidence type="ECO:0000313" key="2">
    <source>
        <dbReference type="Proteomes" id="UP000694864"/>
    </source>
</evidence>
<accession>A0ABM0TZZ2</accession>
<protein>
    <submittedName>
        <fullName evidence="3">Uncharacterized protein LOC104717895</fullName>
    </submittedName>
</protein>
<feature type="compositionally biased region" description="Basic residues" evidence="1">
    <location>
        <begin position="34"/>
        <end position="49"/>
    </location>
</feature>
<evidence type="ECO:0000256" key="1">
    <source>
        <dbReference type="SAM" id="MobiDB-lite"/>
    </source>
</evidence>
<dbReference type="Proteomes" id="UP000694864">
    <property type="component" value="Chromosome 10"/>
</dbReference>
<reference evidence="3" key="2">
    <citation type="submission" date="2025-08" db="UniProtKB">
        <authorList>
            <consortium name="RefSeq"/>
        </authorList>
    </citation>
    <scope>IDENTIFICATION</scope>
    <source>
        <tissue evidence="3">Leaf</tissue>
    </source>
</reference>
<sequence length="198" mass="22362">METQVPLISEAIALTEKKVAMALDDIIKLSKRKNNVNRGKKSRREKKKTQNFNGAARNDTSKVSKYVKSLSSVRQGAVAKRRSNFKGNQCPSTTNLARKAAAATPLDVRDRASHGGRMISANQSRRIAPPVQNRSVQPRVNGKSYEVDQKVENREWKRKTLDSRFASMKEQRKMINKYGATVQLPRLPPWARVGRFSL</sequence>
<dbReference type="GeneID" id="104717895"/>
<dbReference type="PANTHER" id="PTHR36048">
    <property type="entry name" value="RIBOSOME MATURATION FACTOR"/>
    <property type="match status" value="1"/>
</dbReference>